<accession>A0A511V407</accession>
<dbReference type="AlphaFoldDB" id="A0A511V407"/>
<comment type="caution">
    <text evidence="2">The sequence shown here is derived from an EMBL/GenBank/DDBJ whole genome shotgun (WGS) entry which is preliminary data.</text>
</comment>
<dbReference type="RefSeq" id="WP_174760594.1">
    <property type="nucleotide sequence ID" value="NZ_BJXX01000049.1"/>
</dbReference>
<dbReference type="GO" id="GO:0016787">
    <property type="term" value="F:hydrolase activity"/>
    <property type="evidence" value="ECO:0007669"/>
    <property type="project" value="InterPro"/>
</dbReference>
<dbReference type="InterPro" id="IPR004843">
    <property type="entry name" value="Calcineurin-like_PHP"/>
</dbReference>
<evidence type="ECO:0000259" key="1">
    <source>
        <dbReference type="Pfam" id="PF00149"/>
    </source>
</evidence>
<dbReference type="Pfam" id="PF00149">
    <property type="entry name" value="Metallophos"/>
    <property type="match status" value="1"/>
</dbReference>
<name>A0A511V407_9BACL</name>
<evidence type="ECO:0000313" key="3">
    <source>
        <dbReference type="Proteomes" id="UP000321157"/>
    </source>
</evidence>
<evidence type="ECO:0000313" key="2">
    <source>
        <dbReference type="EMBL" id="GEN33644.1"/>
    </source>
</evidence>
<dbReference type="Gene3D" id="3.60.21.10">
    <property type="match status" value="1"/>
</dbReference>
<gene>
    <name evidence="2" type="ORF">ADA01nite_11040</name>
</gene>
<reference evidence="2 3" key="1">
    <citation type="submission" date="2019-07" db="EMBL/GenBank/DDBJ databases">
        <title>Whole genome shotgun sequence of Aneurinibacillus danicus NBRC 102444.</title>
        <authorList>
            <person name="Hosoyama A."/>
            <person name="Uohara A."/>
            <person name="Ohji S."/>
            <person name="Ichikawa N."/>
        </authorList>
    </citation>
    <scope>NUCLEOTIDE SEQUENCE [LARGE SCALE GENOMIC DNA]</scope>
    <source>
        <strain evidence="2 3">NBRC 102444</strain>
    </source>
</reference>
<dbReference type="SUPFAM" id="SSF56300">
    <property type="entry name" value="Metallo-dependent phosphatases"/>
    <property type="match status" value="1"/>
</dbReference>
<protein>
    <recommendedName>
        <fullName evidence="1">Calcineurin-like phosphoesterase domain-containing protein</fullName>
    </recommendedName>
</protein>
<dbReference type="InterPro" id="IPR029052">
    <property type="entry name" value="Metallo-depent_PP-like"/>
</dbReference>
<sequence length="68" mass="7592">MRTLCISDIHGHYDAFCRLLERVSYNPASDRLVLMGDFIDGGAGHNRQLNCLAITEHGYETYSVSISS</sequence>
<dbReference type="Proteomes" id="UP000321157">
    <property type="component" value="Unassembled WGS sequence"/>
</dbReference>
<proteinExistence type="predicted"/>
<organism evidence="2 3">
    <name type="scientific">Aneurinibacillus danicus</name>
    <dbReference type="NCBI Taxonomy" id="267746"/>
    <lineage>
        <taxon>Bacteria</taxon>
        <taxon>Bacillati</taxon>
        <taxon>Bacillota</taxon>
        <taxon>Bacilli</taxon>
        <taxon>Bacillales</taxon>
        <taxon>Paenibacillaceae</taxon>
        <taxon>Aneurinibacillus group</taxon>
        <taxon>Aneurinibacillus</taxon>
    </lineage>
</organism>
<dbReference type="EMBL" id="BJXX01000049">
    <property type="protein sequence ID" value="GEN33644.1"/>
    <property type="molecule type" value="Genomic_DNA"/>
</dbReference>
<feature type="domain" description="Calcineurin-like phosphoesterase" evidence="1">
    <location>
        <begin position="1"/>
        <end position="46"/>
    </location>
</feature>
<keyword evidence="3" id="KW-1185">Reference proteome</keyword>